<dbReference type="GO" id="GO:0005829">
    <property type="term" value="C:cytosol"/>
    <property type="evidence" value="ECO:0007669"/>
    <property type="project" value="TreeGrafter"/>
</dbReference>
<dbReference type="Proteomes" id="UP000494119">
    <property type="component" value="Unassembled WGS sequence"/>
</dbReference>
<dbReference type="SUPFAM" id="SSF53850">
    <property type="entry name" value="Periplasmic binding protein-like II"/>
    <property type="match status" value="1"/>
</dbReference>
<dbReference type="InterPro" id="IPR000847">
    <property type="entry name" value="LysR_HTH_N"/>
</dbReference>
<dbReference type="InterPro" id="IPR036390">
    <property type="entry name" value="WH_DNA-bd_sf"/>
</dbReference>
<dbReference type="InterPro" id="IPR036388">
    <property type="entry name" value="WH-like_DNA-bd_sf"/>
</dbReference>
<evidence type="ECO:0000313" key="7">
    <source>
        <dbReference type="Proteomes" id="UP000494119"/>
    </source>
</evidence>
<comment type="similarity">
    <text evidence="1">Belongs to the LysR transcriptional regulatory family.</text>
</comment>
<evidence type="ECO:0000259" key="5">
    <source>
        <dbReference type="PROSITE" id="PS50931"/>
    </source>
</evidence>
<organism evidence="6 7">
    <name type="scientific">Paraburkholderia caffeinitolerans</name>
    <dbReference type="NCBI Taxonomy" id="1723730"/>
    <lineage>
        <taxon>Bacteria</taxon>
        <taxon>Pseudomonadati</taxon>
        <taxon>Pseudomonadota</taxon>
        <taxon>Betaproteobacteria</taxon>
        <taxon>Burkholderiales</taxon>
        <taxon>Burkholderiaceae</taxon>
        <taxon>Paraburkholderia</taxon>
    </lineage>
</organism>
<dbReference type="InterPro" id="IPR050950">
    <property type="entry name" value="HTH-type_LysR_regulators"/>
</dbReference>
<dbReference type="Pfam" id="PF03466">
    <property type="entry name" value="LysR_substrate"/>
    <property type="match status" value="1"/>
</dbReference>
<keyword evidence="2" id="KW-0805">Transcription regulation</keyword>
<dbReference type="EMBL" id="CADIKL010000016">
    <property type="protein sequence ID" value="CAB3792213.1"/>
    <property type="molecule type" value="Genomic_DNA"/>
</dbReference>
<evidence type="ECO:0000256" key="3">
    <source>
        <dbReference type="ARBA" id="ARBA00023125"/>
    </source>
</evidence>
<evidence type="ECO:0000256" key="4">
    <source>
        <dbReference type="ARBA" id="ARBA00023163"/>
    </source>
</evidence>
<keyword evidence="3" id="KW-0238">DNA-binding</keyword>
<dbReference type="PRINTS" id="PR00039">
    <property type="entry name" value="HTHLYSR"/>
</dbReference>
<dbReference type="Gene3D" id="3.40.190.290">
    <property type="match status" value="1"/>
</dbReference>
<dbReference type="InterPro" id="IPR005119">
    <property type="entry name" value="LysR_subst-bd"/>
</dbReference>
<sequence length="294" mass="32673">MLSLRMLRTLHAVARSGSFALAAERTALTQAAVSLQMRGLEEALGRQIFDRRARQVALTREGREICAKVERILELIDELPARPEDTIHGSVIVGAVVSVIGALSLAVAHLKTEHPELEVRLTSARSTELARMVEEGDVDLAVVVGNADGALHESLAWTPLYEEPLMLVTSRAMAGSEVLNGERGEVRRILRERSFLRFDRRVPTGAVIDEALRTLGIKPQEYLELNSIETIVSLVRNDVGVSVLPVLHNGHWHDDPNLRLIPLCNPPFMRTVGMIHRKSNKRTLLFNTLAEMLR</sequence>
<dbReference type="AlphaFoldDB" id="A0A6J5G5V4"/>
<dbReference type="GO" id="GO:0003677">
    <property type="term" value="F:DNA binding"/>
    <property type="evidence" value="ECO:0007669"/>
    <property type="project" value="UniProtKB-KW"/>
</dbReference>
<keyword evidence="4" id="KW-0804">Transcription</keyword>
<evidence type="ECO:0000256" key="2">
    <source>
        <dbReference type="ARBA" id="ARBA00023015"/>
    </source>
</evidence>
<feature type="domain" description="HTH lysR-type" evidence="5">
    <location>
        <begin position="2"/>
        <end position="59"/>
    </location>
</feature>
<protein>
    <submittedName>
        <fullName evidence="6">Hydrogen peroxide-inducible genes activator</fullName>
    </submittedName>
</protein>
<accession>A0A6J5G5V4</accession>
<dbReference type="GO" id="GO:0003700">
    <property type="term" value="F:DNA-binding transcription factor activity"/>
    <property type="evidence" value="ECO:0007669"/>
    <property type="project" value="InterPro"/>
</dbReference>
<reference evidence="6 7" key="1">
    <citation type="submission" date="2020-04" db="EMBL/GenBank/DDBJ databases">
        <authorList>
            <person name="De Canck E."/>
        </authorList>
    </citation>
    <scope>NUCLEOTIDE SEQUENCE [LARGE SCALE GENOMIC DNA]</scope>
    <source>
        <strain evidence="6 7">LMG 28688</strain>
    </source>
</reference>
<dbReference type="Gene3D" id="1.10.10.10">
    <property type="entry name" value="Winged helix-like DNA-binding domain superfamily/Winged helix DNA-binding domain"/>
    <property type="match status" value="1"/>
</dbReference>
<dbReference type="Pfam" id="PF00126">
    <property type="entry name" value="HTH_1"/>
    <property type="match status" value="1"/>
</dbReference>
<evidence type="ECO:0000313" key="6">
    <source>
        <dbReference type="EMBL" id="CAB3792213.1"/>
    </source>
</evidence>
<dbReference type="RefSeq" id="WP_175195841.1">
    <property type="nucleotide sequence ID" value="NZ_CADIKL010000016.1"/>
</dbReference>
<dbReference type="PANTHER" id="PTHR30419">
    <property type="entry name" value="HTH-TYPE TRANSCRIPTIONAL REGULATOR YBHD"/>
    <property type="match status" value="1"/>
</dbReference>
<gene>
    <name evidence="6" type="primary">oxyR_3</name>
    <name evidence="6" type="ORF">LMG28688_03456</name>
</gene>
<name>A0A6J5G5V4_9BURK</name>
<dbReference type="SUPFAM" id="SSF46785">
    <property type="entry name" value="Winged helix' DNA-binding domain"/>
    <property type="match status" value="1"/>
</dbReference>
<proteinExistence type="inferred from homology"/>
<evidence type="ECO:0000256" key="1">
    <source>
        <dbReference type="ARBA" id="ARBA00009437"/>
    </source>
</evidence>
<dbReference type="PROSITE" id="PS50931">
    <property type="entry name" value="HTH_LYSR"/>
    <property type="match status" value="1"/>
</dbReference>
<keyword evidence="7" id="KW-1185">Reference proteome</keyword>